<dbReference type="GO" id="GO:0016740">
    <property type="term" value="F:transferase activity"/>
    <property type="evidence" value="ECO:0007669"/>
    <property type="project" value="UniProtKB-KW"/>
</dbReference>
<sequence length="273" mass="29102">MASAVAAAVAVGARFGLPVDAPEVLAERSNVLVRLGPVVARVPATTLLTRPDAAAWLARDVALAAFLSGRGAPVVPPSTDPPAGPHAADGLPVTLWRYVAHLTSYRPGPAEVASRLAELHECLRDYPGELPTEGPLAEIHRMLDLLTRELGPAAESLRERAHRLAETLPAERVQALHGDAHPGNLLGTAAGSRWIDFEDCWRGPLGWDLAALATTTRLDGAAALAAYPGAPEAGELAPFVELRRLFGVCWRFVIARRFPERLPEARAALAEYL</sequence>
<gene>
    <name evidence="2" type="ORF">FB471_5533</name>
</gene>
<keyword evidence="2" id="KW-0808">Transferase</keyword>
<keyword evidence="3" id="KW-1185">Reference proteome</keyword>
<evidence type="ECO:0000259" key="1">
    <source>
        <dbReference type="Pfam" id="PF01636"/>
    </source>
</evidence>
<dbReference type="Gene3D" id="3.90.1200.10">
    <property type="match status" value="1"/>
</dbReference>
<protein>
    <submittedName>
        <fullName evidence="2">Phosphotransferase family enzyme</fullName>
    </submittedName>
</protein>
<dbReference type="SUPFAM" id="SSF56112">
    <property type="entry name" value="Protein kinase-like (PK-like)"/>
    <property type="match status" value="1"/>
</dbReference>
<dbReference type="Pfam" id="PF01636">
    <property type="entry name" value="APH"/>
    <property type="match status" value="1"/>
</dbReference>
<proteinExistence type="predicted"/>
<dbReference type="RefSeq" id="WP_246076619.1">
    <property type="nucleotide sequence ID" value="NZ_VFML01000001.1"/>
</dbReference>
<comment type="caution">
    <text evidence="2">The sequence shown here is derived from an EMBL/GenBank/DDBJ whole genome shotgun (WGS) entry which is preliminary data.</text>
</comment>
<evidence type="ECO:0000313" key="2">
    <source>
        <dbReference type="EMBL" id="TQJ05696.1"/>
    </source>
</evidence>
<accession>A0A542DRR6</accession>
<dbReference type="Proteomes" id="UP000320876">
    <property type="component" value="Unassembled WGS sequence"/>
</dbReference>
<organism evidence="2 3">
    <name type="scientific">Amycolatopsis cihanbeyliensis</name>
    <dbReference type="NCBI Taxonomy" id="1128664"/>
    <lineage>
        <taxon>Bacteria</taxon>
        <taxon>Bacillati</taxon>
        <taxon>Actinomycetota</taxon>
        <taxon>Actinomycetes</taxon>
        <taxon>Pseudonocardiales</taxon>
        <taxon>Pseudonocardiaceae</taxon>
        <taxon>Amycolatopsis</taxon>
    </lineage>
</organism>
<evidence type="ECO:0000313" key="3">
    <source>
        <dbReference type="Proteomes" id="UP000320876"/>
    </source>
</evidence>
<dbReference type="EMBL" id="VFML01000001">
    <property type="protein sequence ID" value="TQJ05696.1"/>
    <property type="molecule type" value="Genomic_DNA"/>
</dbReference>
<dbReference type="AlphaFoldDB" id="A0A542DRR6"/>
<reference evidence="2 3" key="1">
    <citation type="submission" date="2019-06" db="EMBL/GenBank/DDBJ databases">
        <title>Sequencing the genomes of 1000 actinobacteria strains.</title>
        <authorList>
            <person name="Klenk H.-P."/>
        </authorList>
    </citation>
    <scope>NUCLEOTIDE SEQUENCE [LARGE SCALE GENOMIC DNA]</scope>
    <source>
        <strain evidence="2 3">DSM 45679</strain>
    </source>
</reference>
<dbReference type="InterPro" id="IPR002575">
    <property type="entry name" value="Aminoglycoside_PTrfase"/>
</dbReference>
<feature type="domain" description="Aminoglycoside phosphotransferase" evidence="1">
    <location>
        <begin position="30"/>
        <end position="230"/>
    </location>
</feature>
<dbReference type="InterPro" id="IPR011009">
    <property type="entry name" value="Kinase-like_dom_sf"/>
</dbReference>
<name>A0A542DRR6_AMYCI</name>